<reference evidence="17" key="1">
    <citation type="submission" date="2012-07" db="EMBL/GenBank/DDBJ databases">
        <title>Genome of the Chinese tree shrew, a rising model animal genetically related to primates.</title>
        <authorList>
            <person name="Zhang G."/>
            <person name="Fan Y."/>
            <person name="Yao Y."/>
            <person name="Huang Z."/>
        </authorList>
    </citation>
    <scope>NUCLEOTIDE SEQUENCE [LARGE SCALE GENOMIC DNA]</scope>
</reference>
<dbReference type="eggNOG" id="KOG1430">
    <property type="taxonomic scope" value="Eukaryota"/>
</dbReference>
<dbReference type="STRING" id="246437.L9JJA9"/>
<evidence type="ECO:0000256" key="2">
    <source>
        <dbReference type="ARBA" id="ARBA00005224"/>
    </source>
</evidence>
<evidence type="ECO:0000259" key="14">
    <source>
        <dbReference type="Pfam" id="PF04321"/>
    </source>
</evidence>
<dbReference type="InParanoid" id="L9JJA9"/>
<comment type="pathway">
    <text evidence="2">Amino-acid biosynthesis; S-adenosyl-L-methionine biosynthesis; S-adenosyl-L-methionine from L-methionine: step 1/1.</text>
</comment>
<dbReference type="InterPro" id="IPR031794">
    <property type="entry name" value="HMMR_C"/>
</dbReference>
<evidence type="ECO:0000256" key="10">
    <source>
        <dbReference type="ARBA" id="ARBA00045998"/>
    </source>
</evidence>
<feature type="domain" description="Hyaluronan-mediated motility receptor C-terminal" evidence="15">
    <location>
        <begin position="426"/>
        <end position="578"/>
    </location>
</feature>
<sequence>MSFPKAPLKRFNDPSEVQQNLTVDKETVLPASARKVKTSGLKIRVLVQERGTQDKRIQDLETELEKVEAKLNAAVREKTSLSANNASLEKQLIELNRTNELLKSKSMMAKQEGMETKPQVTQKNREESQGKVTQLEGKLVSIEKEKFDEKSETEKLLEYIQEISCASDQVEKYKLDIAQLEENLKEKNHEIVSLKQSLEENVMLSKQVEDLSAKCQLLEKEKEDLISKDRERDETLNTEMQNLKQKLILEKQENEKLQQKEFQISSVLQQEKEFSSNLQQKLCSFQEEMMKERNLFEEELKQALDELDKLQQKEEQAESLVKQLEEEVNSRAEKLKVLEEKLKGKEAELERSNTAHTQATLLLQETCNSTVQNLEDVTAQFESYKALTASEIKDLKLENSSLQEKVAKAEKSLEDIQQQILTTENSNQEYARKAGNENAMAEITEEINKWRLLYEELYNKTKPFQSQLDAFEAEKQALLNEHGAAQEQLNKLRDSYAKLLGHQNLKQKIKHVVKLKDENSQLKSEVSKLRSQLAKKKQSERKLQEELNKVLGIKRFDPSKAFHHESKENFALKTPLKEAFIIQNIASIGDEKTANAQTIDPVDEEVNIPNRRVLVTGATGLLGRAVYKEFQQNNWHAVGCGFRRARPKFEQVNLLDSNAVHEIIHDFQEEVNIPNRRVLVTGATGLLGRAVYKEFQQNNWHAVGCGFRRARPKFEQVNLLDSNAVHEIIHDFQPHVIVHCAAERRPDVVENQPDAASQLNVDASGNLAKEAATIGAFLIYISSDYVFDGTNPPYREEDIPTPLNLYGKTKLEGEKAVLENNLGAAVLRIPVLYGEVEKLEESAVTVMFDKVQFSNKSANMDHWQQRFPTHVKDVATVCRQLAEKRMLDPSIKGTFHWSGNEQMTKYEMACAIADAFNLPSSHLRPITDSPVLGAQRPRNAQLDCSKLETLGIGQRTPFRIGIKESLWPFLIDKRWRQTVFH</sequence>
<evidence type="ECO:0000256" key="7">
    <source>
        <dbReference type="ARBA" id="ARBA00022857"/>
    </source>
</evidence>
<evidence type="ECO:0000256" key="8">
    <source>
        <dbReference type="ARBA" id="ARBA00023212"/>
    </source>
</evidence>
<reference evidence="17" key="2">
    <citation type="journal article" date="2013" name="Nat. Commun.">
        <title>Genome of the Chinese tree shrew.</title>
        <authorList>
            <person name="Fan Y."/>
            <person name="Huang Z.Y."/>
            <person name="Cao C.C."/>
            <person name="Chen C.S."/>
            <person name="Chen Y.X."/>
            <person name="Fan D.D."/>
            <person name="He J."/>
            <person name="Hou H.L."/>
            <person name="Hu L."/>
            <person name="Hu X.T."/>
            <person name="Jiang X.T."/>
            <person name="Lai R."/>
            <person name="Lang Y.S."/>
            <person name="Liang B."/>
            <person name="Liao S.G."/>
            <person name="Mu D."/>
            <person name="Ma Y.Y."/>
            <person name="Niu Y.Y."/>
            <person name="Sun X.Q."/>
            <person name="Xia J.Q."/>
            <person name="Xiao J."/>
            <person name="Xiong Z.Q."/>
            <person name="Xu L."/>
            <person name="Yang L."/>
            <person name="Zhang Y."/>
            <person name="Zhao W."/>
            <person name="Zhao X.D."/>
            <person name="Zheng Y.T."/>
            <person name="Zhou J.M."/>
            <person name="Zhu Y.B."/>
            <person name="Zhang G.J."/>
            <person name="Wang J."/>
            <person name="Yao Y.G."/>
        </authorList>
    </citation>
    <scope>NUCLEOTIDE SEQUENCE [LARGE SCALE GENOMIC DNA]</scope>
</reference>
<comment type="function">
    <text evidence="10">Regulatory subunit of S-adenosylmethionine synthetase 2, an enzyme that catalyzes the formation of S-adenosylmethionine from methionine and ATP. Regulates MAT2A catalytic activity by changing its kinetic properties, increasing its affinity for L-methionine. Can bind NADP (in vitro).</text>
</comment>
<proteinExistence type="inferred from homology"/>
<feature type="domain" description="RmlD-like substrate binding" evidence="14">
    <location>
        <begin position="677"/>
        <end position="969"/>
    </location>
</feature>
<keyword evidence="7" id="KW-0521">NADP</keyword>
<dbReference type="GO" id="GO:0006730">
    <property type="term" value="P:one-carbon metabolic process"/>
    <property type="evidence" value="ECO:0007669"/>
    <property type="project" value="UniProtKB-KW"/>
</dbReference>
<keyword evidence="6" id="KW-0554">One-carbon metabolism</keyword>
<dbReference type="PANTHER" id="PTHR18956">
    <property type="entry name" value="HYALURONAN MEDIATED MOTILITY RECEPTOR"/>
    <property type="match status" value="1"/>
</dbReference>
<feature type="coiled-coil region" evidence="12">
    <location>
        <begin position="286"/>
        <end position="355"/>
    </location>
</feature>
<evidence type="ECO:0000256" key="4">
    <source>
        <dbReference type="ARBA" id="ARBA00021596"/>
    </source>
</evidence>
<comment type="subcellular location">
    <subcellularLocation>
        <location evidence="1">Cytoplasm</location>
        <location evidence="1">Cytoskeleton</location>
        <location evidence="1">Spindle</location>
    </subcellularLocation>
</comment>
<comment type="similarity">
    <text evidence="3">Belongs to the dTDP-4-dehydrorhamnose reductase family. MAT2B subfamily.</text>
</comment>
<keyword evidence="8" id="KW-0206">Cytoskeleton</keyword>
<accession>L9JJA9</accession>
<gene>
    <name evidence="16" type="ORF">TREES_T100009343</name>
</gene>
<evidence type="ECO:0000256" key="5">
    <source>
        <dbReference type="ARBA" id="ARBA00022490"/>
    </source>
</evidence>
<evidence type="ECO:0000313" key="17">
    <source>
        <dbReference type="Proteomes" id="UP000011518"/>
    </source>
</evidence>
<feature type="domain" description="RmlD-like substrate binding" evidence="14">
    <location>
        <begin position="612"/>
        <end position="671"/>
    </location>
</feature>
<feature type="coiled-coil region" evidence="12">
    <location>
        <begin position="385"/>
        <end position="549"/>
    </location>
</feature>
<dbReference type="Gene3D" id="3.40.50.720">
    <property type="entry name" value="NAD(P)-binding Rossmann-like Domain"/>
    <property type="match status" value="2"/>
</dbReference>
<dbReference type="FunCoup" id="L9JJA9">
    <property type="interactions" value="848"/>
</dbReference>
<dbReference type="AlphaFoldDB" id="L9JJA9"/>
<feature type="region of interest" description="Disordered" evidence="13">
    <location>
        <begin position="108"/>
        <end position="132"/>
    </location>
</feature>
<dbReference type="GO" id="GO:0016020">
    <property type="term" value="C:membrane"/>
    <property type="evidence" value="ECO:0007669"/>
    <property type="project" value="TreeGrafter"/>
</dbReference>
<evidence type="ECO:0000256" key="13">
    <source>
        <dbReference type="SAM" id="MobiDB-lite"/>
    </source>
</evidence>
<dbReference type="InterPro" id="IPR029903">
    <property type="entry name" value="RmlD-like-bd"/>
</dbReference>
<evidence type="ECO:0000256" key="12">
    <source>
        <dbReference type="SAM" id="Coils"/>
    </source>
</evidence>
<evidence type="ECO:0000313" key="16">
    <source>
        <dbReference type="EMBL" id="ELW50560.1"/>
    </source>
</evidence>
<dbReference type="Pfam" id="PF15908">
    <property type="entry name" value="HMMR_C"/>
    <property type="match status" value="1"/>
</dbReference>
<keyword evidence="17" id="KW-1185">Reference proteome</keyword>
<evidence type="ECO:0000256" key="11">
    <source>
        <dbReference type="ARBA" id="ARBA00046786"/>
    </source>
</evidence>
<dbReference type="Pfam" id="PF15905">
    <property type="entry name" value="HMMR_N"/>
    <property type="match status" value="1"/>
</dbReference>
<evidence type="ECO:0000256" key="3">
    <source>
        <dbReference type="ARBA" id="ARBA00008656"/>
    </source>
</evidence>
<keyword evidence="12" id="KW-0175">Coiled coil</keyword>
<keyword evidence="16" id="KW-0675">Receptor</keyword>
<dbReference type="EMBL" id="KB320979">
    <property type="protein sequence ID" value="ELW50560.1"/>
    <property type="molecule type" value="Genomic_DNA"/>
</dbReference>
<evidence type="ECO:0000256" key="6">
    <source>
        <dbReference type="ARBA" id="ARBA00022563"/>
    </source>
</evidence>
<dbReference type="CDD" id="cd05254">
    <property type="entry name" value="dTDP_HR_like_SDR_e"/>
    <property type="match status" value="1"/>
</dbReference>
<evidence type="ECO:0000256" key="1">
    <source>
        <dbReference type="ARBA" id="ARBA00004186"/>
    </source>
</evidence>
<dbReference type="InterPro" id="IPR026203">
    <property type="entry name" value="IHABP"/>
</dbReference>
<dbReference type="Pfam" id="PF04321">
    <property type="entry name" value="RmlD_sub_bind"/>
    <property type="match status" value="2"/>
</dbReference>
<dbReference type="SUPFAM" id="SSF51735">
    <property type="entry name" value="NAD(P)-binding Rossmann-fold domains"/>
    <property type="match status" value="2"/>
</dbReference>
<keyword evidence="5" id="KW-0963">Cytoplasm</keyword>
<evidence type="ECO:0000259" key="15">
    <source>
        <dbReference type="Pfam" id="PF15908"/>
    </source>
</evidence>
<dbReference type="InterPro" id="IPR036291">
    <property type="entry name" value="NAD(P)-bd_dom_sf"/>
</dbReference>
<name>L9JJA9_TUPCH</name>
<comment type="subunit">
    <text evidence="11">Heterotrimer; composed of a catalytic MAT2A homodimer that binds one regulatory MAT2B chain. Heterohexamer; composed of a central, catalytic MAT2A homotetramer flanked on either side by a regulatory MAT2B chain. NADP binding increases the affinity for MAT2A.</text>
</comment>
<organism evidence="16 17">
    <name type="scientific">Tupaia chinensis</name>
    <name type="common">Chinese tree shrew</name>
    <name type="synonym">Tupaia belangeri chinensis</name>
    <dbReference type="NCBI Taxonomy" id="246437"/>
    <lineage>
        <taxon>Eukaryota</taxon>
        <taxon>Metazoa</taxon>
        <taxon>Chordata</taxon>
        <taxon>Craniata</taxon>
        <taxon>Vertebrata</taxon>
        <taxon>Euteleostomi</taxon>
        <taxon>Mammalia</taxon>
        <taxon>Eutheria</taxon>
        <taxon>Euarchontoglires</taxon>
        <taxon>Scandentia</taxon>
        <taxon>Tupaiidae</taxon>
        <taxon>Tupaia</taxon>
    </lineage>
</organism>
<dbReference type="Proteomes" id="UP000011518">
    <property type="component" value="Unassembled WGS sequence"/>
</dbReference>
<protein>
    <recommendedName>
        <fullName evidence="4">Methionine adenosyltransferase 2 subunit beta</fullName>
    </recommendedName>
    <alternativeName>
        <fullName evidence="9">Methionine adenosyltransferase II beta</fullName>
    </alternativeName>
</protein>
<evidence type="ECO:0000256" key="9">
    <source>
        <dbReference type="ARBA" id="ARBA00029977"/>
    </source>
</evidence>
<dbReference type="PANTHER" id="PTHR18956:SF6">
    <property type="entry name" value="HYALURONAN MEDIATED MOTILITY RECEPTOR"/>
    <property type="match status" value="1"/>
</dbReference>
<dbReference type="FunFam" id="3.40.50.720:FF:000133">
    <property type="entry name" value="Methionine adenosyltransferase 2 subunit beta"/>
    <property type="match status" value="1"/>
</dbReference>
<dbReference type="GO" id="GO:0005819">
    <property type="term" value="C:spindle"/>
    <property type="evidence" value="ECO:0007669"/>
    <property type="project" value="UniProtKB-SubCell"/>
</dbReference>
<dbReference type="GO" id="GO:0005540">
    <property type="term" value="F:hyaluronic acid binding"/>
    <property type="evidence" value="ECO:0007669"/>
    <property type="project" value="InterPro"/>
</dbReference>